<evidence type="ECO:0000313" key="2">
    <source>
        <dbReference type="Proteomes" id="UP000078286"/>
    </source>
</evidence>
<accession>A0A1B7HHR1</accession>
<dbReference type="RefSeq" id="WP_064556105.1">
    <property type="nucleotide sequence ID" value="NZ_LXEO01000064.1"/>
</dbReference>
<reference evidence="1 2" key="1">
    <citation type="submission" date="2016-04" db="EMBL/GenBank/DDBJ databases">
        <title>ATOL: Assembling a taxonomically balanced genome-scale reconstruction of the evolutionary history of the Enterobacteriaceae.</title>
        <authorList>
            <person name="Plunkett G.III."/>
            <person name="Neeno-Eckwall E.C."/>
            <person name="Glasner J.D."/>
            <person name="Perna N.T."/>
        </authorList>
    </citation>
    <scope>NUCLEOTIDE SEQUENCE [LARGE SCALE GENOMIC DNA]</scope>
    <source>
        <strain evidence="1 2">ATCC 51607</strain>
    </source>
</reference>
<dbReference type="EMBL" id="LXEO01000064">
    <property type="protein sequence ID" value="OAT15180.1"/>
    <property type="molecule type" value="Genomic_DNA"/>
</dbReference>
<dbReference type="AlphaFoldDB" id="A0A1B7HHR1"/>
<gene>
    <name evidence="1" type="ORF">M979_3893</name>
</gene>
<keyword evidence="2" id="KW-1185">Reference proteome</keyword>
<proteinExistence type="predicted"/>
<organism evidence="1 2">
    <name type="scientific">Buttiauxella noackiae ATCC 51607</name>
    <dbReference type="NCBI Taxonomy" id="1354255"/>
    <lineage>
        <taxon>Bacteria</taxon>
        <taxon>Pseudomonadati</taxon>
        <taxon>Pseudomonadota</taxon>
        <taxon>Gammaproteobacteria</taxon>
        <taxon>Enterobacterales</taxon>
        <taxon>Enterobacteriaceae</taxon>
        <taxon>Buttiauxella</taxon>
    </lineage>
</organism>
<protein>
    <submittedName>
        <fullName evidence="1">Uncharacterized protein</fullName>
    </submittedName>
</protein>
<name>A0A1B7HHR1_9ENTR</name>
<comment type="caution">
    <text evidence="1">The sequence shown here is derived from an EMBL/GenBank/DDBJ whole genome shotgun (WGS) entry which is preliminary data.</text>
</comment>
<dbReference type="PATRIC" id="fig|1354255.3.peg.4011"/>
<evidence type="ECO:0000313" key="1">
    <source>
        <dbReference type="EMBL" id="OAT15180.1"/>
    </source>
</evidence>
<dbReference type="Proteomes" id="UP000078286">
    <property type="component" value="Unassembled WGS sequence"/>
</dbReference>
<sequence>MAWYIAYELQLKLRVGESLARMKSELHRYIHAVFNESNVQIRVPRNNWFAAQAIQPEKSS</sequence>